<keyword evidence="1" id="KW-0304">Gas vesicle</keyword>
<evidence type="ECO:0000256" key="1">
    <source>
        <dbReference type="ARBA" id="ARBA00022987"/>
    </source>
</evidence>
<organism evidence="4">
    <name type="scientific">Rhodococcus hoagii (strain 103S)</name>
    <name type="common">Rhodococcus equi</name>
    <dbReference type="NCBI Taxonomy" id="685727"/>
    <lineage>
        <taxon>Bacteria</taxon>
        <taxon>Bacillati</taxon>
        <taxon>Actinomycetota</taxon>
        <taxon>Actinomycetes</taxon>
        <taxon>Mycobacteriales</taxon>
        <taxon>Nocardiaceae</taxon>
        <taxon>Prescottella</taxon>
    </lineage>
</organism>
<comment type="subcellular location">
    <subcellularLocation>
        <location evidence="2">Gas vesicle</location>
    </subcellularLocation>
</comment>
<protein>
    <submittedName>
        <fullName evidence="4">Gas vesicle protein GvpL/F</fullName>
    </submittedName>
</protein>
<name>A0A3S5Y7S9_RHOH1</name>
<reference evidence="4" key="1">
    <citation type="journal article" date="2010" name="PLoS Genet.">
        <title>The genome of a pathogenic rhodococcus: cooptive virulence underpinned by key gene acquisitions.</title>
        <authorList>
            <person name="Letek M."/>
            <person name="Gonzalez P."/>
            <person name="Macarthur I."/>
            <person name="Rodriguez H."/>
            <person name="Freeman T.C."/>
            <person name="Valero-Rello A."/>
            <person name="Blanco M."/>
            <person name="Buckley T."/>
            <person name="Cherevach I."/>
            <person name="Fahey R."/>
            <person name="Hapeshi A."/>
            <person name="Holdstock J."/>
            <person name="Leadon D."/>
            <person name="Navas J."/>
            <person name="Ocampo A."/>
            <person name="Quail M.A."/>
            <person name="Sanders M."/>
            <person name="Scortti M.M."/>
            <person name="Prescott J.F."/>
            <person name="Fogarty U."/>
            <person name="Meijer W.G."/>
            <person name="Parkhill J."/>
            <person name="Bentley S.D."/>
            <person name="Vazquez-Boland J.A."/>
        </authorList>
    </citation>
    <scope>NUCLEOTIDE SEQUENCE [LARGE SCALE GENOMIC DNA]</scope>
    <source>
        <strain evidence="4 5">103S</strain>
    </source>
</reference>
<dbReference type="AlphaFoldDB" id="A0A3S5Y7S9"/>
<dbReference type="EMBL" id="FN563149">
    <property type="protein sequence ID" value="CBH48622.1"/>
    <property type="molecule type" value="Genomic_DNA"/>
</dbReference>
<evidence type="ECO:0000256" key="3">
    <source>
        <dbReference type="ARBA" id="ARBA00035643"/>
    </source>
</evidence>
<dbReference type="RefSeq" id="WP_013416218.1">
    <property type="nucleotide sequence ID" value="NC_014659.1"/>
</dbReference>
<evidence type="ECO:0000313" key="5">
    <source>
        <dbReference type="Proteomes" id="UP000006892"/>
    </source>
</evidence>
<dbReference type="InterPro" id="IPR009430">
    <property type="entry name" value="GvpL/GvpF"/>
</dbReference>
<evidence type="ECO:0000313" key="4">
    <source>
        <dbReference type="EMBL" id="CBH48622.1"/>
    </source>
</evidence>
<accession>A0A3S5Y7S9</accession>
<dbReference type="PANTHER" id="PTHR36852">
    <property type="entry name" value="PROTEIN GVPL 2"/>
    <property type="match status" value="1"/>
</dbReference>
<proteinExistence type="inferred from homology"/>
<dbReference type="PANTHER" id="PTHR36852:SF1">
    <property type="entry name" value="PROTEIN GVPL 2"/>
    <property type="match status" value="1"/>
</dbReference>
<dbReference type="Pfam" id="PF06386">
    <property type="entry name" value="GvpL_GvpF"/>
    <property type="match status" value="1"/>
</dbReference>
<dbReference type="Proteomes" id="UP001154400">
    <property type="component" value="Chromosome"/>
</dbReference>
<dbReference type="KEGG" id="req:REQ_25920"/>
<comment type="similarity">
    <text evidence="3">Belongs to the gas vesicle GvpF/GvpL family.</text>
</comment>
<dbReference type="GO" id="GO:0031411">
    <property type="term" value="C:gas vesicle"/>
    <property type="evidence" value="ECO:0007669"/>
    <property type="project" value="UniProtKB-SubCell"/>
</dbReference>
<sequence>MSEQESAPDGGGPVVYVYGLVPADVEVKEDATGIGSPPRPLKIVHHEDVAALVSEIDPDTPLGSSDDLRAHAAVLDSTATVAPVLPLRFGAVLTDTDAVVAELLEPYRDEFHEALEQLEGKVEFVVKGKYVEDAILREILADDPEAARLRDVVREQPEDTTRDERLALGERISQALTAKREQDTGRIVEALQPAATAVAPREPTDDEEAGSVAVLISADGVDELDKAVARLIDDWQGRVEVTVTGPLAAYDFVKTRAPGT</sequence>
<gene>
    <name evidence="4" type="primary">gvpL/F</name>
    <name evidence="4" type="ordered locus">REQ_25920</name>
</gene>
<dbReference type="GO" id="GO:0031412">
    <property type="term" value="P:gas vesicle organization"/>
    <property type="evidence" value="ECO:0007669"/>
    <property type="project" value="InterPro"/>
</dbReference>
<evidence type="ECO:0000256" key="2">
    <source>
        <dbReference type="ARBA" id="ARBA00035108"/>
    </source>
</evidence>